<feature type="region of interest" description="Disordered" evidence="3">
    <location>
        <begin position="110"/>
        <end position="137"/>
    </location>
</feature>
<protein>
    <recommendedName>
        <fullName evidence="4">SHSP domain-containing protein</fullName>
    </recommendedName>
</protein>
<dbReference type="InterPro" id="IPR008978">
    <property type="entry name" value="HSP20-like_chaperone"/>
</dbReference>
<evidence type="ECO:0000259" key="4">
    <source>
        <dbReference type="PROSITE" id="PS01031"/>
    </source>
</evidence>
<evidence type="ECO:0000313" key="5">
    <source>
        <dbReference type="EMBL" id="KAJ8771893.1"/>
    </source>
</evidence>
<evidence type="ECO:0000256" key="3">
    <source>
        <dbReference type="SAM" id="MobiDB-lite"/>
    </source>
</evidence>
<dbReference type="PROSITE" id="PS01031">
    <property type="entry name" value="SHSP"/>
    <property type="match status" value="1"/>
</dbReference>
<proteinExistence type="inferred from homology"/>
<organism evidence="5 6">
    <name type="scientific">Erythroxylum novogranatense</name>
    <dbReference type="NCBI Taxonomy" id="1862640"/>
    <lineage>
        <taxon>Eukaryota</taxon>
        <taxon>Viridiplantae</taxon>
        <taxon>Streptophyta</taxon>
        <taxon>Embryophyta</taxon>
        <taxon>Tracheophyta</taxon>
        <taxon>Spermatophyta</taxon>
        <taxon>Magnoliopsida</taxon>
        <taxon>eudicotyledons</taxon>
        <taxon>Gunneridae</taxon>
        <taxon>Pentapetalae</taxon>
        <taxon>rosids</taxon>
        <taxon>fabids</taxon>
        <taxon>Malpighiales</taxon>
        <taxon>Erythroxylaceae</taxon>
        <taxon>Erythroxylum</taxon>
    </lineage>
</organism>
<dbReference type="Gene3D" id="2.60.40.790">
    <property type="match status" value="1"/>
</dbReference>
<keyword evidence="6" id="KW-1185">Reference proteome</keyword>
<dbReference type="CDD" id="cd06464">
    <property type="entry name" value="ACD_sHsps-like"/>
    <property type="match status" value="1"/>
</dbReference>
<name>A0AAV8U0M0_9ROSI</name>
<evidence type="ECO:0000313" key="6">
    <source>
        <dbReference type="Proteomes" id="UP001159364"/>
    </source>
</evidence>
<reference evidence="5 6" key="1">
    <citation type="submission" date="2021-09" db="EMBL/GenBank/DDBJ databases">
        <title>Genomic insights and catalytic innovation underlie evolution of tropane alkaloids biosynthesis.</title>
        <authorList>
            <person name="Wang Y.-J."/>
            <person name="Tian T."/>
            <person name="Huang J.-P."/>
            <person name="Huang S.-X."/>
        </authorList>
    </citation>
    <scope>NUCLEOTIDE SEQUENCE [LARGE SCALE GENOMIC DNA]</scope>
    <source>
        <strain evidence="5">KIB-2018</strain>
        <tissue evidence="5">Leaf</tissue>
    </source>
</reference>
<evidence type="ECO:0000256" key="2">
    <source>
        <dbReference type="RuleBase" id="RU003616"/>
    </source>
</evidence>
<gene>
    <name evidence="5" type="ORF">K2173_027070</name>
</gene>
<dbReference type="InterPro" id="IPR002068">
    <property type="entry name" value="A-crystallin/Hsp20_dom"/>
</dbReference>
<dbReference type="EMBL" id="JAIWQS010000002">
    <property type="protein sequence ID" value="KAJ8771893.1"/>
    <property type="molecule type" value="Genomic_DNA"/>
</dbReference>
<dbReference type="AlphaFoldDB" id="A0AAV8U0M0"/>
<dbReference type="Pfam" id="PF00011">
    <property type="entry name" value="HSP20"/>
    <property type="match status" value="1"/>
</dbReference>
<accession>A0AAV8U0M0</accession>
<feature type="domain" description="SHSP" evidence="4">
    <location>
        <begin position="15"/>
        <end position="121"/>
    </location>
</feature>
<dbReference type="SUPFAM" id="SSF49764">
    <property type="entry name" value="HSP20-like chaperones"/>
    <property type="match status" value="1"/>
</dbReference>
<evidence type="ECO:0000256" key="1">
    <source>
        <dbReference type="PROSITE-ProRule" id="PRU00285"/>
    </source>
</evidence>
<dbReference type="Proteomes" id="UP001159364">
    <property type="component" value="Linkage Group LG02"/>
</dbReference>
<comment type="caution">
    <text evidence="5">The sequence shown here is derived from an EMBL/GenBank/DDBJ whole genome shotgun (WGS) entry which is preliminary data.</text>
</comment>
<comment type="similarity">
    <text evidence="1 2">Belongs to the small heat shock protein (HSP20) family.</text>
</comment>
<sequence length="192" mass="21201">MASNSATIGERSSARPFQEFVPSCAWTEDLNAYYLLVDLPEYRKEEVKLQVDDSSGRLTVSGERQINYNKYESFEKTFKAPFSSDMGAITGNFDGEILVITAIEPFQTNGNHEEAEDNNMDNNKGHNETGPSCSGGGLDLSGDILKKRKASPSPLERAIELLKKHQIVVTAVLAFSIGILLSRKLPSNRELN</sequence>